<comment type="caution">
    <text evidence="1">The sequence shown here is derived from an EMBL/GenBank/DDBJ whole genome shotgun (WGS) entry which is preliminary data.</text>
</comment>
<name>A0ACC0EEB6_9BASI</name>
<reference evidence="2" key="1">
    <citation type="journal article" date="2018" name="BMC Genomics">
        <title>Genomic insights into host adaptation between the wheat stripe rust pathogen (Puccinia striiformis f. sp. tritici) and the barley stripe rust pathogen (Puccinia striiformis f. sp. hordei).</title>
        <authorList>
            <person name="Xia C."/>
            <person name="Wang M."/>
            <person name="Yin C."/>
            <person name="Cornejo O.E."/>
            <person name="Hulbert S.H."/>
            <person name="Chen X."/>
        </authorList>
    </citation>
    <scope>NUCLEOTIDE SEQUENCE [LARGE SCALE GENOMIC DNA]</scope>
    <source>
        <strain evidence="2">93-210</strain>
    </source>
</reference>
<protein>
    <submittedName>
        <fullName evidence="1">Uncharacterized protein</fullName>
    </submittedName>
</protein>
<reference evidence="1 2" key="3">
    <citation type="journal article" date="2022" name="Microbiol. Spectr.">
        <title>Folding features and dynamics of 3D genome architecture in plant fungal pathogens.</title>
        <authorList>
            <person name="Xia C."/>
        </authorList>
    </citation>
    <scope>NUCLEOTIDE SEQUENCE [LARGE SCALE GENOMIC DNA]</scope>
    <source>
        <strain evidence="1 2">93-210</strain>
    </source>
</reference>
<evidence type="ECO:0000313" key="2">
    <source>
        <dbReference type="Proteomes" id="UP001060170"/>
    </source>
</evidence>
<dbReference type="Proteomes" id="UP001060170">
    <property type="component" value="Chromosome 8"/>
</dbReference>
<keyword evidence="2" id="KW-1185">Reference proteome</keyword>
<gene>
    <name evidence="1" type="ORF">MJO28_008601</name>
</gene>
<reference evidence="2" key="2">
    <citation type="journal article" date="2018" name="Mol. Plant Microbe Interact.">
        <title>Genome sequence resources for the wheat stripe rust pathogen (Puccinia striiformis f. sp. tritici) and the barley stripe rust pathogen (Puccinia striiformis f. sp. hordei).</title>
        <authorList>
            <person name="Xia C."/>
            <person name="Wang M."/>
            <person name="Yin C."/>
            <person name="Cornejo O.E."/>
            <person name="Hulbert S.H."/>
            <person name="Chen X."/>
        </authorList>
    </citation>
    <scope>NUCLEOTIDE SEQUENCE [LARGE SCALE GENOMIC DNA]</scope>
    <source>
        <strain evidence="2">93-210</strain>
    </source>
</reference>
<sequence>MPRGRKTHRTSPPEQEHTSDIEEAPTPAATPGNSDIPTLSNSDVPVAADKSSMPTSSHNSGASTEPRTKKRKTTSDVWAHFQERGSGE</sequence>
<dbReference type="EMBL" id="CM045872">
    <property type="protein sequence ID" value="KAI7949780.1"/>
    <property type="molecule type" value="Genomic_DNA"/>
</dbReference>
<proteinExistence type="predicted"/>
<organism evidence="1 2">
    <name type="scientific">Puccinia striiformis f. sp. tritici</name>
    <dbReference type="NCBI Taxonomy" id="168172"/>
    <lineage>
        <taxon>Eukaryota</taxon>
        <taxon>Fungi</taxon>
        <taxon>Dikarya</taxon>
        <taxon>Basidiomycota</taxon>
        <taxon>Pucciniomycotina</taxon>
        <taxon>Pucciniomycetes</taxon>
        <taxon>Pucciniales</taxon>
        <taxon>Pucciniaceae</taxon>
        <taxon>Puccinia</taxon>
    </lineage>
</organism>
<evidence type="ECO:0000313" key="1">
    <source>
        <dbReference type="EMBL" id="KAI7949780.1"/>
    </source>
</evidence>
<accession>A0ACC0EEB6</accession>